<feature type="domain" description="CASTOR ACT" evidence="1">
    <location>
        <begin position="54"/>
        <end position="113"/>
    </location>
</feature>
<organism evidence="2 3">
    <name type="scientific">Anaerovibrio lipolyticus</name>
    <dbReference type="NCBI Taxonomy" id="82374"/>
    <lineage>
        <taxon>Bacteria</taxon>
        <taxon>Bacillati</taxon>
        <taxon>Bacillota</taxon>
        <taxon>Negativicutes</taxon>
        <taxon>Selenomonadales</taxon>
        <taxon>Selenomonadaceae</taxon>
        <taxon>Anaerovibrio</taxon>
    </lineage>
</organism>
<protein>
    <submittedName>
        <fullName evidence="2">Amino acid-binding protein</fullName>
    </submittedName>
</protein>
<dbReference type="InterPro" id="IPR045865">
    <property type="entry name" value="ACT-like_dom_sf"/>
</dbReference>
<dbReference type="InterPro" id="IPR016540">
    <property type="entry name" value="UCP008459"/>
</dbReference>
<reference evidence="2 3" key="1">
    <citation type="journal article" date="2013" name="PLoS ONE">
        <title>Identification and characterization of three novel lipases belonging to families II and V from Anaerovibrio lipolyticus 5ST.</title>
        <authorList>
            <person name="Prive F."/>
            <person name="Kaderbhai N.N."/>
            <person name="Girdwood S."/>
            <person name="Worgan H.J."/>
            <person name="Pinloche E."/>
            <person name="Scollan N.D."/>
            <person name="Huws S.A."/>
            <person name="Newbold C.J."/>
        </authorList>
    </citation>
    <scope>NUCLEOTIDE SEQUENCE [LARGE SCALE GENOMIC DNA]</scope>
    <source>
        <strain evidence="2 3">5S</strain>
    </source>
</reference>
<evidence type="ECO:0000313" key="3">
    <source>
        <dbReference type="Proteomes" id="UP000030993"/>
    </source>
</evidence>
<dbReference type="RefSeq" id="WP_039212388.1">
    <property type="nucleotide sequence ID" value="NZ_JSCE01000265.1"/>
</dbReference>
<dbReference type="EMBL" id="JSCE01000265">
    <property type="protein sequence ID" value="KHM45071.1"/>
    <property type="molecule type" value="Genomic_DNA"/>
</dbReference>
<dbReference type="InterPro" id="IPR027795">
    <property type="entry name" value="CASTOR_ACT_dom"/>
</dbReference>
<evidence type="ECO:0000313" key="2">
    <source>
        <dbReference type="EMBL" id="KHM45071.1"/>
    </source>
</evidence>
<dbReference type="InterPro" id="IPR051719">
    <property type="entry name" value="CASTOR_mTORC1"/>
</dbReference>
<proteinExistence type="predicted"/>
<accession>A0A0B2JFM1</accession>
<sequence>MDLTAIKDNITVCKVSDISEIDMTKDFFFLAKTNDEISLVCKTEQAPENCINREDGWKGFYIDGMLDFSMVGVLAKISTILAENGISIFSMSTYNTDYILVKEHKWGKAMSVLMKAGYKLKQ</sequence>
<dbReference type="PANTHER" id="PTHR31131:SF6">
    <property type="entry name" value="CASTOR ACT DOMAIN-CONTAINING PROTEIN"/>
    <property type="match status" value="1"/>
</dbReference>
<gene>
    <name evidence="2" type="ORF">NZ47_13995</name>
</gene>
<dbReference type="PANTHER" id="PTHR31131">
    <property type="entry name" value="CHROMOSOME 1, WHOLE GENOME SHOTGUN SEQUENCE"/>
    <property type="match status" value="1"/>
</dbReference>
<dbReference type="SUPFAM" id="SSF55021">
    <property type="entry name" value="ACT-like"/>
    <property type="match status" value="2"/>
</dbReference>
<dbReference type="Proteomes" id="UP000030993">
    <property type="component" value="Unassembled WGS sequence"/>
</dbReference>
<dbReference type="eggNOG" id="COG3603">
    <property type="taxonomic scope" value="Bacteria"/>
</dbReference>
<keyword evidence="3" id="KW-1185">Reference proteome</keyword>
<dbReference type="Gene3D" id="3.30.2130.10">
    <property type="entry name" value="VC0802-like"/>
    <property type="match status" value="1"/>
</dbReference>
<dbReference type="STRING" id="82374.NZ47_13995"/>
<comment type="caution">
    <text evidence="2">The sequence shown here is derived from an EMBL/GenBank/DDBJ whole genome shotgun (WGS) entry which is preliminary data.</text>
</comment>
<dbReference type="PIRSF" id="PIRSF008459">
    <property type="entry name" value="UCP008459"/>
    <property type="match status" value="1"/>
</dbReference>
<name>A0A0B2JFM1_9FIRM</name>
<dbReference type="Pfam" id="PF13840">
    <property type="entry name" value="ACT_7"/>
    <property type="match status" value="1"/>
</dbReference>
<evidence type="ECO:0000259" key="1">
    <source>
        <dbReference type="Pfam" id="PF13840"/>
    </source>
</evidence>
<dbReference type="AlphaFoldDB" id="A0A0B2JFM1"/>